<dbReference type="EMBL" id="KV454302">
    <property type="protein sequence ID" value="ODQ69945.1"/>
    <property type="molecule type" value="Genomic_DNA"/>
</dbReference>
<keyword evidence="2" id="KW-1185">Reference proteome</keyword>
<gene>
    <name evidence="1" type="ORF">LIPSTDRAFT_75597</name>
</gene>
<evidence type="ECO:0000313" key="2">
    <source>
        <dbReference type="Proteomes" id="UP000094385"/>
    </source>
</evidence>
<dbReference type="AlphaFoldDB" id="A0A1E3PX05"/>
<name>A0A1E3PX05_LIPST</name>
<reference evidence="1 2" key="1">
    <citation type="journal article" date="2016" name="Proc. Natl. Acad. Sci. U.S.A.">
        <title>Comparative genomics of biotechnologically important yeasts.</title>
        <authorList>
            <person name="Riley R."/>
            <person name="Haridas S."/>
            <person name="Wolfe K.H."/>
            <person name="Lopes M.R."/>
            <person name="Hittinger C.T."/>
            <person name="Goeker M."/>
            <person name="Salamov A.A."/>
            <person name="Wisecaver J.H."/>
            <person name="Long T.M."/>
            <person name="Calvey C.H."/>
            <person name="Aerts A.L."/>
            <person name="Barry K.W."/>
            <person name="Choi C."/>
            <person name="Clum A."/>
            <person name="Coughlan A.Y."/>
            <person name="Deshpande S."/>
            <person name="Douglass A.P."/>
            <person name="Hanson S.J."/>
            <person name="Klenk H.-P."/>
            <person name="LaButti K.M."/>
            <person name="Lapidus A."/>
            <person name="Lindquist E.A."/>
            <person name="Lipzen A.M."/>
            <person name="Meier-Kolthoff J.P."/>
            <person name="Ohm R.A."/>
            <person name="Otillar R.P."/>
            <person name="Pangilinan J.L."/>
            <person name="Peng Y."/>
            <person name="Rokas A."/>
            <person name="Rosa C.A."/>
            <person name="Scheuner C."/>
            <person name="Sibirny A.A."/>
            <person name="Slot J.C."/>
            <person name="Stielow J.B."/>
            <person name="Sun H."/>
            <person name="Kurtzman C.P."/>
            <person name="Blackwell M."/>
            <person name="Grigoriev I.V."/>
            <person name="Jeffries T.W."/>
        </authorList>
    </citation>
    <scope>NUCLEOTIDE SEQUENCE [LARGE SCALE GENOMIC DNA]</scope>
    <source>
        <strain evidence="1 2">NRRL Y-11557</strain>
    </source>
</reference>
<accession>A0A1E3PX05</accession>
<sequence>MDKTQQIYVQDGDRATRIAFDKPPTYMWRRLLRKIELKSAGKRSNARKTIDREIRCSVLDERTGQQCNWKTTDPKDKALRVT</sequence>
<protein>
    <submittedName>
        <fullName evidence="1">Uncharacterized protein</fullName>
    </submittedName>
</protein>
<organism evidence="1 2">
    <name type="scientific">Lipomyces starkeyi NRRL Y-11557</name>
    <dbReference type="NCBI Taxonomy" id="675824"/>
    <lineage>
        <taxon>Eukaryota</taxon>
        <taxon>Fungi</taxon>
        <taxon>Dikarya</taxon>
        <taxon>Ascomycota</taxon>
        <taxon>Saccharomycotina</taxon>
        <taxon>Lipomycetes</taxon>
        <taxon>Lipomycetales</taxon>
        <taxon>Lipomycetaceae</taxon>
        <taxon>Lipomyces</taxon>
    </lineage>
</organism>
<proteinExistence type="predicted"/>
<evidence type="ECO:0000313" key="1">
    <source>
        <dbReference type="EMBL" id="ODQ69945.1"/>
    </source>
</evidence>
<dbReference type="Proteomes" id="UP000094385">
    <property type="component" value="Unassembled WGS sequence"/>
</dbReference>